<keyword evidence="4 6" id="KW-0067">ATP-binding</keyword>
<dbReference type="InterPro" id="IPR017871">
    <property type="entry name" value="ABC_transporter-like_CS"/>
</dbReference>
<evidence type="ECO:0000256" key="3">
    <source>
        <dbReference type="ARBA" id="ARBA00022741"/>
    </source>
</evidence>
<comment type="similarity">
    <text evidence="1">Belongs to the ABC transporter superfamily.</text>
</comment>
<dbReference type="InterPro" id="IPR003439">
    <property type="entry name" value="ABC_transporter-like_ATP-bd"/>
</dbReference>
<reference evidence="6 7" key="1">
    <citation type="journal article" date="2017" name="ISME J.">
        <title>Energy and carbon metabolisms in a deep terrestrial subsurface fluid microbial community.</title>
        <authorList>
            <person name="Momper L."/>
            <person name="Jungbluth S.P."/>
            <person name="Lee M.D."/>
            <person name="Amend J.P."/>
        </authorList>
    </citation>
    <scope>NUCLEOTIDE SEQUENCE [LARGE SCALE GENOMIC DNA]</scope>
    <source>
        <strain evidence="6">SURF_17</strain>
    </source>
</reference>
<feature type="domain" description="ABC transporter" evidence="5">
    <location>
        <begin position="5"/>
        <end position="249"/>
    </location>
</feature>
<comment type="caution">
    <text evidence="6">The sequence shown here is derived from an EMBL/GenBank/DDBJ whole genome shotgun (WGS) entry which is preliminary data.</text>
</comment>
<evidence type="ECO:0000313" key="7">
    <source>
        <dbReference type="Proteomes" id="UP000285961"/>
    </source>
</evidence>
<dbReference type="GO" id="GO:0016887">
    <property type="term" value="F:ATP hydrolysis activity"/>
    <property type="evidence" value="ECO:0007669"/>
    <property type="project" value="InterPro"/>
</dbReference>
<organism evidence="6 7">
    <name type="scientific">Candidatus Abyssobacteria bacterium SURF_17</name>
    <dbReference type="NCBI Taxonomy" id="2093361"/>
    <lineage>
        <taxon>Bacteria</taxon>
        <taxon>Pseudomonadati</taxon>
        <taxon>Candidatus Hydrogenedentota</taxon>
        <taxon>Candidatus Abyssobacteria</taxon>
    </lineage>
</organism>
<dbReference type="SMART" id="SM00382">
    <property type="entry name" value="AAA"/>
    <property type="match status" value="1"/>
</dbReference>
<dbReference type="PROSITE" id="PS50893">
    <property type="entry name" value="ABC_TRANSPORTER_2"/>
    <property type="match status" value="1"/>
</dbReference>
<dbReference type="PROSITE" id="PS00211">
    <property type="entry name" value="ABC_TRANSPORTER_1"/>
    <property type="match status" value="1"/>
</dbReference>
<evidence type="ECO:0000256" key="4">
    <source>
        <dbReference type="ARBA" id="ARBA00022840"/>
    </source>
</evidence>
<evidence type="ECO:0000259" key="5">
    <source>
        <dbReference type="PROSITE" id="PS50893"/>
    </source>
</evidence>
<dbReference type="InterPro" id="IPR003593">
    <property type="entry name" value="AAA+_ATPase"/>
</dbReference>
<proteinExistence type="inferred from homology"/>
<evidence type="ECO:0000256" key="1">
    <source>
        <dbReference type="ARBA" id="ARBA00005417"/>
    </source>
</evidence>
<sequence length="320" mass="35897">MPPAIEIENLSKTYRSLFGLRKVTAVDDLTLHVEEGEVFGFLGPNGAGKTTTIKILLGILYPTSGKCKLFGETFTSNSAFAPETANSKLKANIGYLPEGPYFHEFLTGKEVLAFYGKLYGIRGGNLKKRISDVLELVGMEYAADRLVQHYSKGMRQRIGLAQALLSDPKLLILDEPTVGLDPIARREIRDLMLRLRGLGKTLFVCSHELSEVEMVCDKVGIINRGKLIKYGRLLDLVLKDRAVEIEVSLLSEETQKKLEAMKCRVERSETGLTSVWLPERQEIYDVLEILRSSSTEIVEMKPKKESLEDLFIRTVKEEVA</sequence>
<dbReference type="Proteomes" id="UP000285961">
    <property type="component" value="Unassembled WGS sequence"/>
</dbReference>
<dbReference type="AlphaFoldDB" id="A0A419ETK7"/>
<dbReference type="GO" id="GO:0005524">
    <property type="term" value="F:ATP binding"/>
    <property type="evidence" value="ECO:0007669"/>
    <property type="project" value="UniProtKB-KW"/>
</dbReference>
<dbReference type="InterPro" id="IPR027417">
    <property type="entry name" value="P-loop_NTPase"/>
</dbReference>
<dbReference type="PANTHER" id="PTHR43335:SF4">
    <property type="entry name" value="ABC TRANSPORTER, ATP-BINDING PROTEIN"/>
    <property type="match status" value="1"/>
</dbReference>
<gene>
    <name evidence="6" type="ORF">C4532_14870</name>
</gene>
<accession>A0A419ETK7</accession>
<dbReference type="SUPFAM" id="SSF52540">
    <property type="entry name" value="P-loop containing nucleoside triphosphate hydrolases"/>
    <property type="match status" value="1"/>
</dbReference>
<evidence type="ECO:0000313" key="6">
    <source>
        <dbReference type="EMBL" id="RJP67319.1"/>
    </source>
</evidence>
<keyword evidence="2" id="KW-0813">Transport</keyword>
<protein>
    <submittedName>
        <fullName evidence="6">ABC transporter ATP-binding protein</fullName>
    </submittedName>
</protein>
<dbReference type="EMBL" id="QZKI01000106">
    <property type="protein sequence ID" value="RJP67319.1"/>
    <property type="molecule type" value="Genomic_DNA"/>
</dbReference>
<keyword evidence="3" id="KW-0547">Nucleotide-binding</keyword>
<evidence type="ECO:0000256" key="2">
    <source>
        <dbReference type="ARBA" id="ARBA00022448"/>
    </source>
</evidence>
<name>A0A419ETK7_9BACT</name>
<dbReference type="Pfam" id="PF00005">
    <property type="entry name" value="ABC_tran"/>
    <property type="match status" value="1"/>
</dbReference>
<dbReference type="PANTHER" id="PTHR43335">
    <property type="entry name" value="ABC TRANSPORTER, ATP-BINDING PROTEIN"/>
    <property type="match status" value="1"/>
</dbReference>
<dbReference type="CDD" id="cd03230">
    <property type="entry name" value="ABC_DR_subfamily_A"/>
    <property type="match status" value="1"/>
</dbReference>
<dbReference type="Gene3D" id="3.40.50.300">
    <property type="entry name" value="P-loop containing nucleotide triphosphate hydrolases"/>
    <property type="match status" value="1"/>
</dbReference>